<proteinExistence type="predicted"/>
<organism evidence="2">
    <name type="scientific">Arundo donax</name>
    <name type="common">Giant reed</name>
    <name type="synonym">Donax arundinaceus</name>
    <dbReference type="NCBI Taxonomy" id="35708"/>
    <lineage>
        <taxon>Eukaryota</taxon>
        <taxon>Viridiplantae</taxon>
        <taxon>Streptophyta</taxon>
        <taxon>Embryophyta</taxon>
        <taxon>Tracheophyta</taxon>
        <taxon>Spermatophyta</taxon>
        <taxon>Magnoliopsida</taxon>
        <taxon>Liliopsida</taxon>
        <taxon>Poales</taxon>
        <taxon>Poaceae</taxon>
        <taxon>PACMAD clade</taxon>
        <taxon>Arundinoideae</taxon>
        <taxon>Arundineae</taxon>
        <taxon>Arundo</taxon>
    </lineage>
</organism>
<protein>
    <submittedName>
        <fullName evidence="2">Uncharacterized protein</fullName>
    </submittedName>
</protein>
<reference evidence="2" key="1">
    <citation type="submission" date="2014-09" db="EMBL/GenBank/DDBJ databases">
        <authorList>
            <person name="Magalhaes I.L.F."/>
            <person name="Oliveira U."/>
            <person name="Santos F.R."/>
            <person name="Vidigal T.H.D.A."/>
            <person name="Brescovit A.D."/>
            <person name="Santos A.J."/>
        </authorList>
    </citation>
    <scope>NUCLEOTIDE SEQUENCE</scope>
    <source>
        <tissue evidence="2">Shoot tissue taken approximately 20 cm above the soil surface</tissue>
    </source>
</reference>
<keyword evidence="1" id="KW-0472">Membrane</keyword>
<dbReference type="EMBL" id="GBRH01262560">
    <property type="protein sequence ID" value="JAD35335.1"/>
    <property type="molecule type" value="Transcribed_RNA"/>
</dbReference>
<reference evidence="2" key="2">
    <citation type="journal article" date="2015" name="Data Brief">
        <title>Shoot transcriptome of the giant reed, Arundo donax.</title>
        <authorList>
            <person name="Barrero R.A."/>
            <person name="Guerrero F.D."/>
            <person name="Moolhuijzen P."/>
            <person name="Goolsby J.A."/>
            <person name="Tidwell J."/>
            <person name="Bellgard S.E."/>
            <person name="Bellgard M.I."/>
        </authorList>
    </citation>
    <scope>NUCLEOTIDE SEQUENCE</scope>
    <source>
        <tissue evidence="2">Shoot tissue taken approximately 20 cm above the soil surface</tissue>
    </source>
</reference>
<keyword evidence="1" id="KW-0812">Transmembrane</keyword>
<name>A0A0A8ZF14_ARUDO</name>
<evidence type="ECO:0000256" key="1">
    <source>
        <dbReference type="SAM" id="Phobius"/>
    </source>
</evidence>
<keyword evidence="1" id="KW-1133">Transmembrane helix</keyword>
<evidence type="ECO:0000313" key="2">
    <source>
        <dbReference type="EMBL" id="JAD35335.1"/>
    </source>
</evidence>
<feature type="transmembrane region" description="Helical" evidence="1">
    <location>
        <begin position="6"/>
        <end position="26"/>
    </location>
</feature>
<dbReference type="AlphaFoldDB" id="A0A0A8ZF14"/>
<sequence>MKQMSNTVGNVFLFLIPVYIIGKTACPLKQNAYKLMAVGIPDQFTSTPFS</sequence>
<accession>A0A0A8ZF14</accession>